<sequence>MAFFVTNSGTLTYCGDLHKRPWGFIVSSNYSCDYHRIADVGSGGKLSRDDNIGRFGIDFVSTYQVTNHPEIRSSGFKLTLHPDTLPLALFKYVGSRFKVKVWAQDNQDPHLL</sequence>
<gene>
    <name evidence="1" type="ORF">VP02_27315</name>
</gene>
<dbReference type="AlphaFoldDB" id="A0A0F4XHB7"/>
<evidence type="ECO:0000313" key="2">
    <source>
        <dbReference type="Proteomes" id="UP000033662"/>
    </source>
</evidence>
<accession>A0A0F4XHB7</accession>
<dbReference type="EMBL" id="JZXC01000038">
    <property type="protein sequence ID" value="KKA04613.1"/>
    <property type="molecule type" value="Genomic_DNA"/>
</dbReference>
<proteinExistence type="predicted"/>
<organism evidence="1 2">
    <name type="scientific">Pseudomonas kilonensis</name>
    <dbReference type="NCBI Taxonomy" id="132476"/>
    <lineage>
        <taxon>Bacteria</taxon>
        <taxon>Pseudomonadati</taxon>
        <taxon>Pseudomonadota</taxon>
        <taxon>Gammaproteobacteria</taxon>
        <taxon>Pseudomonadales</taxon>
        <taxon>Pseudomonadaceae</taxon>
        <taxon>Pseudomonas</taxon>
    </lineage>
</organism>
<protein>
    <submittedName>
        <fullName evidence="1">Uncharacterized protein</fullName>
    </submittedName>
</protein>
<evidence type="ECO:0000313" key="1">
    <source>
        <dbReference type="EMBL" id="KKA04613.1"/>
    </source>
</evidence>
<dbReference type="PATRIC" id="fig|132476.4.peg.4561"/>
<dbReference type="Proteomes" id="UP000033662">
    <property type="component" value="Unassembled WGS sequence"/>
</dbReference>
<comment type="caution">
    <text evidence="1">The sequence shown here is derived from an EMBL/GenBank/DDBJ whole genome shotgun (WGS) entry which is preliminary data.</text>
</comment>
<name>A0A0F4XHB7_9PSED</name>
<reference evidence="1 2" key="1">
    <citation type="submission" date="2015-03" db="EMBL/GenBank/DDBJ databases">
        <title>Pseudomonas fluorescens 1855-344 Genome sequencing and assembly.</title>
        <authorList>
            <person name="Eng W.W.H."/>
            <person name="Gan H.M."/>
            <person name="Savka M.A."/>
        </authorList>
    </citation>
    <scope>NUCLEOTIDE SEQUENCE [LARGE SCALE GENOMIC DNA]</scope>
    <source>
        <strain evidence="1 2">1855-344</strain>
    </source>
</reference>